<dbReference type="RefSeq" id="YP_009219754.1">
    <property type="nucleotide sequence ID" value="NC_029026.1"/>
</dbReference>
<sequence>MTIEQVKDYGKQYGKELSTEEVKEFFEKHNDMPSLMDLAKFCGAMNEDGTKN</sequence>
<evidence type="ECO:0000313" key="2">
    <source>
        <dbReference type="Proteomes" id="UP000033340"/>
    </source>
</evidence>
<proteinExistence type="predicted"/>
<reference evidence="2" key="2">
    <citation type="submission" date="2015-03" db="EMBL/GenBank/DDBJ databases">
        <title>Additive effect of two phages aimed for phage therapy.</title>
        <authorList>
            <person name="Khalifa L."/>
            <person name="Beyth N."/>
            <person name="Hazan R."/>
        </authorList>
    </citation>
    <scope>NUCLEOTIDE SEQUENCE [LARGE SCALE GENOMIC DNA]</scope>
</reference>
<protein>
    <submittedName>
        <fullName evidence="1">Uncharacterized protein</fullName>
    </submittedName>
</protein>
<reference evidence="1 2" key="1">
    <citation type="journal article" date="2015" name="Genome Announc.">
        <title>Complete Genome Sequence of Enterococcus Bacteriophage EFLK1.</title>
        <authorList>
            <person name="Khalifa L."/>
            <person name="Coppenhagen-Glazer S."/>
            <person name="Shlezinger M."/>
            <person name="Kott-Gutkowski M."/>
            <person name="Adini O."/>
            <person name="Beyth N."/>
            <person name="Hazan R."/>
        </authorList>
    </citation>
    <scope>NUCLEOTIDE SEQUENCE [LARGE SCALE GENOMIC DNA]</scope>
</reference>
<dbReference type="Proteomes" id="UP000033340">
    <property type="component" value="Segment"/>
</dbReference>
<dbReference type="GeneID" id="26645869"/>
<name>A0A0E3XDJ5_9CAUD</name>
<keyword evidence="2" id="KW-1185">Reference proteome</keyword>
<dbReference type="EMBL" id="KR049063">
    <property type="protein sequence ID" value="AKC05023.1"/>
    <property type="molecule type" value="Genomic_DNA"/>
</dbReference>
<evidence type="ECO:0000313" key="1">
    <source>
        <dbReference type="EMBL" id="AKC05023.1"/>
    </source>
</evidence>
<accession>A0A0E3XDJ5</accession>
<dbReference type="KEGG" id="vg:26645869"/>
<organism evidence="1 2">
    <name type="scientific">Enterococcus phage EFLK1</name>
    <dbReference type="NCBI Taxonomy" id="1640885"/>
    <lineage>
        <taxon>Viruses</taxon>
        <taxon>Duplodnaviria</taxon>
        <taxon>Heunggongvirae</taxon>
        <taxon>Uroviricota</taxon>
        <taxon>Caudoviricetes</taxon>
        <taxon>Herelleviridae</taxon>
        <taxon>Brockvirinae</taxon>
        <taxon>Kochikohdavirus</taxon>
        <taxon>Kochikohdavirus EFLK1</taxon>
    </lineage>
</organism>